<keyword evidence="2" id="KW-1185">Reference proteome</keyword>
<dbReference type="OrthoDB" id="170784at2157"/>
<comment type="caution">
    <text evidence="1">The sequence shown here is derived from an EMBL/GenBank/DDBJ whole genome shotgun (WGS) entry which is preliminary data.</text>
</comment>
<dbReference type="EMBL" id="REFY01000002">
    <property type="protein sequence ID" value="RQG91708.1"/>
    <property type="molecule type" value="Genomic_DNA"/>
</dbReference>
<protein>
    <submittedName>
        <fullName evidence="1">Uncharacterized protein</fullName>
    </submittedName>
</protein>
<gene>
    <name evidence="1" type="ORF">EA462_04935</name>
</gene>
<proteinExistence type="predicted"/>
<sequence length="95" mass="11397">MKTTAVETVFEGSNGRYYTGWQIRRNLENGHWKLCIRQRTPVRYLVETGADVLLLLTSIDLERLPNWLEVRVRGMATRVVDRRRSIPHRRRYRSR</sequence>
<dbReference type="AlphaFoldDB" id="A0A3N6LQ58"/>
<dbReference type="Proteomes" id="UP000273828">
    <property type="component" value="Unassembled WGS sequence"/>
</dbReference>
<evidence type="ECO:0000313" key="2">
    <source>
        <dbReference type="Proteomes" id="UP000273828"/>
    </source>
</evidence>
<accession>A0A3N6LQ58</accession>
<dbReference type="RefSeq" id="WP_124177456.1">
    <property type="nucleotide sequence ID" value="NZ_REFY01000002.1"/>
</dbReference>
<reference evidence="1 2" key="1">
    <citation type="submission" date="2018-10" db="EMBL/GenBank/DDBJ databases">
        <title>Natrarchaeobius chitinivorans gen. nov., sp. nov., and Natrarchaeobius haloalkaliphilus sp. nov., alkaliphilic, chitin-utilizing haloarchaea from hypersaline alkaline lakes.</title>
        <authorList>
            <person name="Sorokin D.Y."/>
            <person name="Elcheninov A.G."/>
            <person name="Kostrikina N.A."/>
            <person name="Bale N.J."/>
            <person name="Sinninghe Damste J.S."/>
            <person name="Khijniak T.V."/>
            <person name="Kublanov I.V."/>
            <person name="Toshchakov S.V."/>
        </authorList>
    </citation>
    <scope>NUCLEOTIDE SEQUENCE [LARGE SCALE GENOMIC DNA]</scope>
    <source>
        <strain evidence="1 2">AArcht-Sl</strain>
    </source>
</reference>
<name>A0A3N6LQ58_9EURY</name>
<evidence type="ECO:0000313" key="1">
    <source>
        <dbReference type="EMBL" id="RQG91708.1"/>
    </source>
</evidence>
<organism evidence="1 2">
    <name type="scientific">Natrarchaeobius halalkaliphilus</name>
    <dbReference type="NCBI Taxonomy" id="1679091"/>
    <lineage>
        <taxon>Archaea</taxon>
        <taxon>Methanobacteriati</taxon>
        <taxon>Methanobacteriota</taxon>
        <taxon>Stenosarchaea group</taxon>
        <taxon>Halobacteria</taxon>
        <taxon>Halobacteriales</taxon>
        <taxon>Natrialbaceae</taxon>
        <taxon>Natrarchaeobius</taxon>
    </lineage>
</organism>